<evidence type="ECO:0000259" key="1">
    <source>
        <dbReference type="Pfam" id="PF07596"/>
    </source>
</evidence>
<dbReference type="InterPro" id="IPR011453">
    <property type="entry name" value="DUF1559"/>
</dbReference>
<name>M5RSH2_9BACT</name>
<sequence length="193" mass="20615">MFGIAKQYRFRDVLDGLSNTMCMGEIATDLGDGDISTTVPTSGRNIYGDIHSCKVDINPERPRYFKTYVGNAGNRSRGEIWSDANPAFSMVMAVLPPMSEICLRQGNNGGWEGNYPPSSRHQGGCHILMGDGAVKFITDSVDTGSATGGLWTTGAPGAELRLGFQPGFYSGGSPHGLWGALGSRMGKETLTLE</sequence>
<dbReference type="AlphaFoldDB" id="M5RSH2"/>
<dbReference type="Pfam" id="PF07596">
    <property type="entry name" value="SBP_bac_10"/>
    <property type="match status" value="1"/>
</dbReference>
<comment type="caution">
    <text evidence="2">The sequence shown here is derived from an EMBL/GenBank/DDBJ whole genome shotgun (WGS) entry which is preliminary data.</text>
</comment>
<protein>
    <submittedName>
        <fullName evidence="2">Signal peptide protein</fullName>
    </submittedName>
</protein>
<keyword evidence="3" id="KW-1185">Reference proteome</keyword>
<dbReference type="PATRIC" id="fig|1265738.3.peg.826"/>
<evidence type="ECO:0000313" key="2">
    <source>
        <dbReference type="EMBL" id="EMI22245.1"/>
    </source>
</evidence>
<evidence type="ECO:0000313" key="3">
    <source>
        <dbReference type="Proteomes" id="UP000011991"/>
    </source>
</evidence>
<dbReference type="PANTHER" id="PTHR30093:SF2">
    <property type="entry name" value="TYPE II SECRETION SYSTEM PROTEIN H"/>
    <property type="match status" value="1"/>
</dbReference>
<dbReference type="InterPro" id="IPR027558">
    <property type="entry name" value="Pre_pil_HX9DG_C"/>
</dbReference>
<feature type="domain" description="DUF1559" evidence="1">
    <location>
        <begin position="1"/>
        <end position="143"/>
    </location>
</feature>
<accession>M5RSH2</accession>
<dbReference type="PANTHER" id="PTHR30093">
    <property type="entry name" value="GENERAL SECRETION PATHWAY PROTEIN G"/>
    <property type="match status" value="1"/>
</dbReference>
<gene>
    <name evidence="2" type="ORF">RMSM_00828</name>
</gene>
<dbReference type="Proteomes" id="UP000011991">
    <property type="component" value="Unassembled WGS sequence"/>
</dbReference>
<dbReference type="EMBL" id="ANOG01000131">
    <property type="protein sequence ID" value="EMI22245.1"/>
    <property type="molecule type" value="Genomic_DNA"/>
</dbReference>
<reference evidence="2 3" key="1">
    <citation type="journal article" date="2013" name="Mar. Genomics">
        <title>Expression of sulfatases in Rhodopirellula baltica and the diversity of sulfatases in the genus Rhodopirellula.</title>
        <authorList>
            <person name="Wegner C.E."/>
            <person name="Richter-Heitmann T."/>
            <person name="Klindworth A."/>
            <person name="Klockow C."/>
            <person name="Richter M."/>
            <person name="Achstetter T."/>
            <person name="Glockner F.O."/>
            <person name="Harder J."/>
        </authorList>
    </citation>
    <scope>NUCLEOTIDE SEQUENCE [LARGE SCALE GENOMIC DNA]</scope>
    <source>
        <strain evidence="2 3">SM1</strain>
    </source>
</reference>
<organism evidence="2 3">
    <name type="scientific">Rhodopirellula maiorica SM1</name>
    <dbReference type="NCBI Taxonomy" id="1265738"/>
    <lineage>
        <taxon>Bacteria</taxon>
        <taxon>Pseudomonadati</taxon>
        <taxon>Planctomycetota</taxon>
        <taxon>Planctomycetia</taxon>
        <taxon>Pirellulales</taxon>
        <taxon>Pirellulaceae</taxon>
        <taxon>Novipirellula</taxon>
    </lineage>
</organism>
<proteinExistence type="predicted"/>
<dbReference type="NCBIfam" id="TIGR04294">
    <property type="entry name" value="pre_pil_HX9DG"/>
    <property type="match status" value="1"/>
</dbReference>